<comment type="caution">
    <text evidence="3">The sequence shown here is derived from an EMBL/GenBank/DDBJ whole genome shotgun (WGS) entry which is preliminary data.</text>
</comment>
<dbReference type="PROSITE" id="PS00028">
    <property type="entry name" value="ZINC_FINGER_C2H2_1"/>
    <property type="match status" value="1"/>
</dbReference>
<dbReference type="EMBL" id="JANBTW010000005">
    <property type="protein sequence ID" value="KAJ2680424.1"/>
    <property type="molecule type" value="Genomic_DNA"/>
</dbReference>
<feature type="region of interest" description="Disordered" evidence="1">
    <location>
        <begin position="48"/>
        <end position="75"/>
    </location>
</feature>
<proteinExistence type="predicted"/>
<dbReference type="InterPro" id="IPR013087">
    <property type="entry name" value="Znf_C2H2_type"/>
</dbReference>
<accession>A0A9W8G710</accession>
<reference evidence="3" key="1">
    <citation type="submission" date="2022-07" db="EMBL/GenBank/DDBJ databases">
        <title>Phylogenomic reconstructions and comparative analyses of Kickxellomycotina fungi.</title>
        <authorList>
            <person name="Reynolds N.K."/>
            <person name="Stajich J.E."/>
            <person name="Barry K."/>
            <person name="Grigoriev I.V."/>
            <person name="Crous P."/>
            <person name="Smith M.E."/>
        </authorList>
    </citation>
    <scope>NUCLEOTIDE SEQUENCE</scope>
    <source>
        <strain evidence="3">NRRL 3115</strain>
    </source>
</reference>
<evidence type="ECO:0000259" key="2">
    <source>
        <dbReference type="PROSITE" id="PS00028"/>
    </source>
</evidence>
<evidence type="ECO:0000313" key="4">
    <source>
        <dbReference type="Proteomes" id="UP001151518"/>
    </source>
</evidence>
<feature type="compositionally biased region" description="Polar residues" evidence="1">
    <location>
        <begin position="14"/>
        <end position="27"/>
    </location>
</feature>
<name>A0A9W8G710_9FUNG</name>
<sequence length="386" mass="43098">MWRPQDNIIDVTDDSSQSPNSVASPDNTVLPASPLTNALMDTLRLRRNRRQRSASCSIGRSSTEKQQKQQRRQKHPLVITRVDYLRNTTAENESNVPALDICEIIRRKDERMMDPSGSMPQLPLAIVSTPNSASTDSENTLVGCSASQRTSVATCTSHDSEGITSSESCFNSTEQHPTLSIVFGDTCLPHSNSSSQKKSMSSEAHQPNILATLSNAEDTLHGRHSTGADSGLRRLRHDYFQAATMDGKPLIPNLYKCPIAMCESRFQCFEQLQLHWTEHPWNRGGILTPVCSGGIRRLGWWEHKKKYFGSLLQGLHSPEFPEGAIDSSRGNAATIPNGRKLHRRAASMDELCRSDYGDISLFGSRTYYVSPRVIPMWQIAQWEAKR</sequence>
<feature type="domain" description="C2H2-type" evidence="2">
    <location>
        <begin position="257"/>
        <end position="279"/>
    </location>
</feature>
<evidence type="ECO:0000256" key="1">
    <source>
        <dbReference type="SAM" id="MobiDB-lite"/>
    </source>
</evidence>
<dbReference type="AlphaFoldDB" id="A0A9W8G710"/>
<gene>
    <name evidence="3" type="ORF">GGI25_000716</name>
</gene>
<organism evidence="3 4">
    <name type="scientific">Coemansia spiralis</name>
    <dbReference type="NCBI Taxonomy" id="417178"/>
    <lineage>
        <taxon>Eukaryota</taxon>
        <taxon>Fungi</taxon>
        <taxon>Fungi incertae sedis</taxon>
        <taxon>Zoopagomycota</taxon>
        <taxon>Kickxellomycotina</taxon>
        <taxon>Kickxellomycetes</taxon>
        <taxon>Kickxellales</taxon>
        <taxon>Kickxellaceae</taxon>
        <taxon>Coemansia</taxon>
    </lineage>
</organism>
<protein>
    <recommendedName>
        <fullName evidence="2">C2H2-type domain-containing protein</fullName>
    </recommendedName>
</protein>
<feature type="region of interest" description="Disordered" evidence="1">
    <location>
        <begin position="1"/>
        <end position="35"/>
    </location>
</feature>
<dbReference type="Proteomes" id="UP001151518">
    <property type="component" value="Unassembled WGS sequence"/>
</dbReference>
<evidence type="ECO:0000313" key="3">
    <source>
        <dbReference type="EMBL" id="KAJ2680424.1"/>
    </source>
</evidence>
<dbReference type="OrthoDB" id="5542533at2759"/>